<organism evidence="1 2">
    <name type="scientific">Grifola frondosa</name>
    <name type="common">Maitake</name>
    <name type="synonym">Polyporus frondosus</name>
    <dbReference type="NCBI Taxonomy" id="5627"/>
    <lineage>
        <taxon>Eukaryota</taxon>
        <taxon>Fungi</taxon>
        <taxon>Dikarya</taxon>
        <taxon>Basidiomycota</taxon>
        <taxon>Agaricomycotina</taxon>
        <taxon>Agaricomycetes</taxon>
        <taxon>Polyporales</taxon>
        <taxon>Grifolaceae</taxon>
        <taxon>Grifola</taxon>
    </lineage>
</organism>
<proteinExistence type="predicted"/>
<dbReference type="AlphaFoldDB" id="A0A1C7MPH2"/>
<keyword evidence="2" id="KW-1185">Reference proteome</keyword>
<dbReference type="Proteomes" id="UP000092993">
    <property type="component" value="Unassembled WGS sequence"/>
</dbReference>
<name>A0A1C7MPH2_GRIFR</name>
<gene>
    <name evidence="1" type="ORF">A0H81_00041</name>
</gene>
<evidence type="ECO:0000313" key="1">
    <source>
        <dbReference type="EMBL" id="OBZ78780.1"/>
    </source>
</evidence>
<protein>
    <submittedName>
        <fullName evidence="1">Uncharacterized protein</fullName>
    </submittedName>
</protein>
<dbReference type="EMBL" id="LUGG01000001">
    <property type="protein sequence ID" value="OBZ78780.1"/>
    <property type="molecule type" value="Genomic_DNA"/>
</dbReference>
<evidence type="ECO:0000313" key="2">
    <source>
        <dbReference type="Proteomes" id="UP000092993"/>
    </source>
</evidence>
<sequence length="142" mass="15847">MGCTGPYKMILDEFSCRLIIANFPTSNTELVTQARSGQCKRLLLKRSLKSPCNCFFRNSTHPHISISGRIEKVAIRAFFPLAGHANCTQTMDPGKLRKTERWKAAMGLTDNNKLPSRYGPLPALGRYCVALLCLASRSRQVD</sequence>
<accession>A0A1C7MPH2</accession>
<reference evidence="1 2" key="1">
    <citation type="submission" date="2016-03" db="EMBL/GenBank/DDBJ databases">
        <title>Whole genome sequencing of Grifola frondosa 9006-11.</title>
        <authorList>
            <person name="Min B."/>
            <person name="Park H."/>
            <person name="Kim J.-G."/>
            <person name="Cho H."/>
            <person name="Oh Y.-L."/>
            <person name="Kong W.-S."/>
            <person name="Choi I.-G."/>
        </authorList>
    </citation>
    <scope>NUCLEOTIDE SEQUENCE [LARGE SCALE GENOMIC DNA]</scope>
    <source>
        <strain evidence="1 2">9006-11</strain>
    </source>
</reference>
<comment type="caution">
    <text evidence="1">The sequence shown here is derived from an EMBL/GenBank/DDBJ whole genome shotgun (WGS) entry which is preliminary data.</text>
</comment>